<dbReference type="InterPro" id="IPR011006">
    <property type="entry name" value="CheY-like_superfamily"/>
</dbReference>
<dbReference type="Pfam" id="PF00072">
    <property type="entry name" value="Response_reg"/>
    <property type="match status" value="1"/>
</dbReference>
<feature type="domain" description="Response regulatory" evidence="9">
    <location>
        <begin position="5"/>
        <end position="121"/>
    </location>
</feature>
<dbReference type="SMART" id="SM00421">
    <property type="entry name" value="HTH_LUXR"/>
    <property type="match status" value="1"/>
</dbReference>
<dbReference type="Pfam" id="PF00196">
    <property type="entry name" value="GerE"/>
    <property type="match status" value="1"/>
</dbReference>
<keyword evidence="4" id="KW-0238">DNA-binding</keyword>
<keyword evidence="2 7" id="KW-0597">Phosphoprotein</keyword>
<dbReference type="RefSeq" id="WP_255227518.1">
    <property type="nucleotide sequence ID" value="NZ_JAJEKE010000008.1"/>
</dbReference>
<dbReference type="PROSITE" id="PS00622">
    <property type="entry name" value="HTH_LUXR_1"/>
    <property type="match status" value="1"/>
</dbReference>
<evidence type="ECO:0000256" key="4">
    <source>
        <dbReference type="ARBA" id="ARBA00023125"/>
    </source>
</evidence>
<name>A0ABT1NI71_9FIRM</name>
<dbReference type="PROSITE" id="PS50043">
    <property type="entry name" value="HTH_LUXR_2"/>
    <property type="match status" value="1"/>
</dbReference>
<evidence type="ECO:0000313" key="11">
    <source>
        <dbReference type="Proteomes" id="UP001651880"/>
    </source>
</evidence>
<evidence type="ECO:0000256" key="2">
    <source>
        <dbReference type="ARBA" id="ARBA00022553"/>
    </source>
</evidence>
<dbReference type="InterPro" id="IPR039420">
    <property type="entry name" value="WalR-like"/>
</dbReference>
<comment type="function">
    <text evidence="6">May play the central regulatory role in sporulation. It may be an element of the effector pathway responsible for the activation of sporulation genes in response to nutritional stress. Spo0A may act in concert with spo0H (a sigma factor) to control the expression of some genes that are critical to the sporulation process.</text>
</comment>
<accession>A0ABT1NI71</accession>
<dbReference type="SUPFAM" id="SSF46894">
    <property type="entry name" value="C-terminal effector domain of the bipartite response regulators"/>
    <property type="match status" value="1"/>
</dbReference>
<dbReference type="EMBL" id="JAJEKE010000008">
    <property type="protein sequence ID" value="MCQ1530001.1"/>
    <property type="molecule type" value="Genomic_DNA"/>
</dbReference>
<dbReference type="PANTHER" id="PTHR43214">
    <property type="entry name" value="TWO-COMPONENT RESPONSE REGULATOR"/>
    <property type="match status" value="1"/>
</dbReference>
<dbReference type="SUPFAM" id="SSF52172">
    <property type="entry name" value="CheY-like"/>
    <property type="match status" value="1"/>
</dbReference>
<dbReference type="InterPro" id="IPR000792">
    <property type="entry name" value="Tscrpt_reg_LuxR_C"/>
</dbReference>
<evidence type="ECO:0000256" key="3">
    <source>
        <dbReference type="ARBA" id="ARBA00023015"/>
    </source>
</evidence>
<evidence type="ECO:0000256" key="6">
    <source>
        <dbReference type="ARBA" id="ARBA00024867"/>
    </source>
</evidence>
<reference evidence="10 11" key="1">
    <citation type="submission" date="2021-10" db="EMBL/GenBank/DDBJ databases">
        <title>Lutispora strain m25 sp. nov., a thermophilic, non-spore-forming bacterium isolated from a lab-scale methanogenic bioreactor digesting anaerobic sludge.</title>
        <authorList>
            <person name="El Houari A."/>
            <person name="Mcdonald J."/>
        </authorList>
    </citation>
    <scope>NUCLEOTIDE SEQUENCE [LARGE SCALE GENOMIC DNA]</scope>
    <source>
        <strain evidence="11">m25</strain>
    </source>
</reference>
<dbReference type="InterPro" id="IPR058245">
    <property type="entry name" value="NreC/VraR/RcsB-like_REC"/>
</dbReference>
<dbReference type="InterPro" id="IPR016032">
    <property type="entry name" value="Sig_transdc_resp-reg_C-effctor"/>
</dbReference>
<dbReference type="SMART" id="SM00448">
    <property type="entry name" value="REC"/>
    <property type="match status" value="1"/>
</dbReference>
<dbReference type="PROSITE" id="PS50110">
    <property type="entry name" value="RESPONSE_REGULATORY"/>
    <property type="match status" value="1"/>
</dbReference>
<evidence type="ECO:0000313" key="10">
    <source>
        <dbReference type="EMBL" id="MCQ1530001.1"/>
    </source>
</evidence>
<evidence type="ECO:0000256" key="7">
    <source>
        <dbReference type="PROSITE-ProRule" id="PRU00169"/>
    </source>
</evidence>
<dbReference type="PRINTS" id="PR00038">
    <property type="entry name" value="HTHLUXR"/>
</dbReference>
<evidence type="ECO:0000259" key="9">
    <source>
        <dbReference type="PROSITE" id="PS50110"/>
    </source>
</evidence>
<gene>
    <name evidence="10" type="ORF">LJD61_10645</name>
</gene>
<sequence>MKKIRILIADDHSLVREGLKQILELEEGFEVIGQASNGLETLEKIKELNPDVLLLDINMPVMGGIPTLKKIKEENIDIKTVVLTIHEGREYLLETLELGALGYVLKDSDSVSLTKAIKDAYAGESYIQPKLAAELVREFNSTKTYRSNTENDLTRREYEVLSLIADGMNNKDIADKLFISEKTVKNHVSSIFRKINVNDRTKAAIYAYKNNIKW</sequence>
<keyword evidence="5" id="KW-0804">Transcription</keyword>
<dbReference type="CDD" id="cd06170">
    <property type="entry name" value="LuxR_C_like"/>
    <property type="match status" value="1"/>
</dbReference>
<comment type="caution">
    <text evidence="10">The sequence shown here is derived from an EMBL/GenBank/DDBJ whole genome shotgun (WGS) entry which is preliminary data.</text>
</comment>
<keyword evidence="3" id="KW-0805">Transcription regulation</keyword>
<evidence type="ECO:0000256" key="1">
    <source>
        <dbReference type="ARBA" id="ARBA00018672"/>
    </source>
</evidence>
<keyword evidence="11" id="KW-1185">Reference proteome</keyword>
<dbReference type="InterPro" id="IPR001789">
    <property type="entry name" value="Sig_transdc_resp-reg_receiver"/>
</dbReference>
<feature type="modified residue" description="4-aspartylphosphate" evidence="7">
    <location>
        <position position="56"/>
    </location>
</feature>
<dbReference type="PANTHER" id="PTHR43214:SF39">
    <property type="entry name" value="TRANSCRIPTIONAL REGULATORY PROTEIN DEGU"/>
    <property type="match status" value="1"/>
</dbReference>
<dbReference type="Gene3D" id="3.40.50.2300">
    <property type="match status" value="1"/>
</dbReference>
<feature type="domain" description="HTH luxR-type" evidence="8">
    <location>
        <begin position="146"/>
        <end position="211"/>
    </location>
</feature>
<organism evidence="10 11">
    <name type="scientific">Lutispora saccharofermentans</name>
    <dbReference type="NCBI Taxonomy" id="3024236"/>
    <lineage>
        <taxon>Bacteria</taxon>
        <taxon>Bacillati</taxon>
        <taxon>Bacillota</taxon>
        <taxon>Clostridia</taxon>
        <taxon>Lutisporales</taxon>
        <taxon>Lutisporaceae</taxon>
        <taxon>Lutispora</taxon>
    </lineage>
</organism>
<dbReference type="Proteomes" id="UP001651880">
    <property type="component" value="Unassembled WGS sequence"/>
</dbReference>
<protein>
    <recommendedName>
        <fullName evidence="1">Stage 0 sporulation protein A homolog</fullName>
    </recommendedName>
</protein>
<evidence type="ECO:0000259" key="8">
    <source>
        <dbReference type="PROSITE" id="PS50043"/>
    </source>
</evidence>
<evidence type="ECO:0000256" key="5">
    <source>
        <dbReference type="ARBA" id="ARBA00023163"/>
    </source>
</evidence>
<proteinExistence type="predicted"/>
<dbReference type="CDD" id="cd17535">
    <property type="entry name" value="REC_NarL-like"/>
    <property type="match status" value="1"/>
</dbReference>